<dbReference type="RefSeq" id="WP_387251625.1">
    <property type="nucleotide sequence ID" value="NZ_JBIALX010000005.1"/>
</dbReference>
<feature type="domain" description="Dienelactone hydrolase" evidence="1">
    <location>
        <begin position="25"/>
        <end position="132"/>
    </location>
</feature>
<organism evidence="2 3">
    <name type="scientific">Nocardia africana</name>
    <dbReference type="NCBI Taxonomy" id="134964"/>
    <lineage>
        <taxon>Bacteria</taxon>
        <taxon>Bacillati</taxon>
        <taxon>Actinomycetota</taxon>
        <taxon>Actinomycetes</taxon>
        <taxon>Mycobacteriales</taxon>
        <taxon>Nocardiaceae</taxon>
        <taxon>Nocardia</taxon>
    </lineage>
</organism>
<dbReference type="Gene3D" id="3.40.50.1820">
    <property type="entry name" value="alpha/beta hydrolase"/>
    <property type="match status" value="1"/>
</dbReference>
<comment type="caution">
    <text evidence="2">The sequence shown here is derived from an EMBL/GenBank/DDBJ whole genome shotgun (WGS) entry which is preliminary data.</text>
</comment>
<dbReference type="InterPro" id="IPR051411">
    <property type="entry name" value="Polyketide_trans_af380"/>
</dbReference>
<dbReference type="InterPro" id="IPR029058">
    <property type="entry name" value="AB_hydrolase_fold"/>
</dbReference>
<dbReference type="SUPFAM" id="SSF53474">
    <property type="entry name" value="alpha/beta-Hydrolases"/>
    <property type="match status" value="1"/>
</dbReference>
<evidence type="ECO:0000313" key="2">
    <source>
        <dbReference type="EMBL" id="MFF0454761.1"/>
    </source>
</evidence>
<evidence type="ECO:0000313" key="3">
    <source>
        <dbReference type="Proteomes" id="UP001601521"/>
    </source>
</evidence>
<reference evidence="2 3" key="1">
    <citation type="submission" date="2024-10" db="EMBL/GenBank/DDBJ databases">
        <title>The Natural Products Discovery Center: Release of the First 8490 Sequenced Strains for Exploring Actinobacteria Biosynthetic Diversity.</title>
        <authorList>
            <person name="Kalkreuter E."/>
            <person name="Kautsar S.A."/>
            <person name="Yang D."/>
            <person name="Bader C.D."/>
            <person name="Teijaro C.N."/>
            <person name="Fluegel L."/>
            <person name="Davis C.M."/>
            <person name="Simpson J.R."/>
            <person name="Lauterbach L."/>
            <person name="Steele A.D."/>
            <person name="Gui C."/>
            <person name="Meng S."/>
            <person name="Li G."/>
            <person name="Viehrig K."/>
            <person name="Ye F."/>
            <person name="Su P."/>
            <person name="Kiefer A.F."/>
            <person name="Nichols A."/>
            <person name="Cepeda A.J."/>
            <person name="Yan W."/>
            <person name="Fan B."/>
            <person name="Jiang Y."/>
            <person name="Adhikari A."/>
            <person name="Zheng C.-J."/>
            <person name="Schuster L."/>
            <person name="Cowan T.M."/>
            <person name="Smanski M.J."/>
            <person name="Chevrette M.G."/>
            <person name="De Carvalho L.P.S."/>
            <person name="Shen B."/>
        </authorList>
    </citation>
    <scope>NUCLEOTIDE SEQUENCE [LARGE SCALE GENOMIC DNA]</scope>
    <source>
        <strain evidence="2 3">NPDC004550</strain>
    </source>
</reference>
<protein>
    <submittedName>
        <fullName evidence="2">Alpha/beta hydrolase</fullName>
    </submittedName>
</protein>
<dbReference type="PANTHER" id="PTHR47751:SF1">
    <property type="entry name" value="SUPERFAMILY HYDROLASE, PUTATIVE (AFU_ORTHOLOGUE AFUA_2G16580)-RELATED"/>
    <property type="match status" value="1"/>
</dbReference>
<keyword evidence="3" id="KW-1185">Reference proteome</keyword>
<proteinExistence type="predicted"/>
<evidence type="ECO:0000259" key="1">
    <source>
        <dbReference type="Pfam" id="PF01738"/>
    </source>
</evidence>
<dbReference type="Pfam" id="PF01738">
    <property type="entry name" value="DLH"/>
    <property type="match status" value="1"/>
</dbReference>
<sequence length="306" mass="32789">MEAITFANGPIEMAGNLHLPPDFDPKGSYAAVVTVHPGGGVKEQTAGLYASKMAEQGFVALAFDASYQGDSGGEPHFLEDPSRRVEDVHAAVDYLQSLDYVDTERIGVVGICAGGGYGVNATMTDSRIKAIATVSALNIGSAWRKGWFGTEPDSAAVPVRDAASAQRTAEAGGADAFMAEYVPSTLDDSVPRDLAEAHDYYLTPRAQHPNAQNKYSLALSIPRILAFDAFHLVEDLLTQPALIVAGSEAGSLWHSTELYSRARGEKKLVIVEGGAHMDFYDVPKYVDRAVAEFTPFFREKLAATQS</sequence>
<gene>
    <name evidence="2" type="ORF">ACFYTH_15470</name>
</gene>
<dbReference type="EMBL" id="JBIALX010000005">
    <property type="protein sequence ID" value="MFF0454761.1"/>
    <property type="molecule type" value="Genomic_DNA"/>
</dbReference>
<dbReference type="Proteomes" id="UP001601521">
    <property type="component" value="Unassembled WGS sequence"/>
</dbReference>
<dbReference type="PANTHER" id="PTHR47751">
    <property type="entry name" value="SUPERFAMILY HYDROLASE, PUTATIVE (AFU_ORTHOLOGUE AFUA_2G16580)-RELATED"/>
    <property type="match status" value="1"/>
</dbReference>
<keyword evidence="2" id="KW-0378">Hydrolase</keyword>
<dbReference type="Gene3D" id="1.10.10.800">
    <property type="match status" value="1"/>
</dbReference>
<name>A0ABW6NK02_9NOCA</name>
<dbReference type="InterPro" id="IPR002925">
    <property type="entry name" value="Dienelactn_hydro"/>
</dbReference>
<dbReference type="GO" id="GO:0016787">
    <property type="term" value="F:hydrolase activity"/>
    <property type="evidence" value="ECO:0007669"/>
    <property type="project" value="UniProtKB-KW"/>
</dbReference>
<accession>A0ABW6NK02</accession>